<feature type="region of interest" description="Disordered" evidence="1">
    <location>
        <begin position="69"/>
        <end position="97"/>
    </location>
</feature>
<gene>
    <name evidence="2" type="ORF">COEREDRAFT_17820</name>
</gene>
<dbReference type="Proteomes" id="UP000242474">
    <property type="component" value="Unassembled WGS sequence"/>
</dbReference>
<dbReference type="EMBL" id="KZ303551">
    <property type="protein sequence ID" value="PIA13007.1"/>
    <property type="molecule type" value="Genomic_DNA"/>
</dbReference>
<evidence type="ECO:0000313" key="2">
    <source>
        <dbReference type="EMBL" id="PIA13007.1"/>
    </source>
</evidence>
<protein>
    <submittedName>
        <fullName evidence="2">Uncharacterized protein</fullName>
    </submittedName>
</protein>
<name>A0A2G5B2R9_COERN</name>
<keyword evidence="3" id="KW-1185">Reference proteome</keyword>
<dbReference type="AlphaFoldDB" id="A0A2G5B2R9"/>
<evidence type="ECO:0000256" key="1">
    <source>
        <dbReference type="SAM" id="MobiDB-lite"/>
    </source>
</evidence>
<feature type="compositionally biased region" description="Low complexity" evidence="1">
    <location>
        <begin position="83"/>
        <end position="92"/>
    </location>
</feature>
<feature type="compositionally biased region" description="Polar residues" evidence="1">
    <location>
        <begin position="71"/>
        <end position="82"/>
    </location>
</feature>
<sequence>MSPYQSQPENEVTGYRQGDVLYSMHDSSRIVLPHYRSSGIGGTSNNYCRSGIGGHIKEHRDTGIGKACIPSRSSSHSSLNIFRSSTPRSRPTSLHDVFFGHTHNKKPIFEL</sequence>
<evidence type="ECO:0000313" key="3">
    <source>
        <dbReference type="Proteomes" id="UP000242474"/>
    </source>
</evidence>
<dbReference type="OrthoDB" id="5536278at2759"/>
<accession>A0A2G5B2R9</accession>
<proteinExistence type="predicted"/>
<reference evidence="2 3" key="1">
    <citation type="journal article" date="2015" name="Genome Biol. Evol.">
        <title>Phylogenomic analyses indicate that early fungi evolved digesting cell walls of algal ancestors of land plants.</title>
        <authorList>
            <person name="Chang Y."/>
            <person name="Wang S."/>
            <person name="Sekimoto S."/>
            <person name="Aerts A.L."/>
            <person name="Choi C."/>
            <person name="Clum A."/>
            <person name="LaButti K.M."/>
            <person name="Lindquist E.A."/>
            <person name="Yee Ngan C."/>
            <person name="Ohm R.A."/>
            <person name="Salamov A.A."/>
            <person name="Grigoriev I.V."/>
            <person name="Spatafora J.W."/>
            <person name="Berbee M.L."/>
        </authorList>
    </citation>
    <scope>NUCLEOTIDE SEQUENCE [LARGE SCALE GENOMIC DNA]</scope>
    <source>
        <strain evidence="2 3">NRRL 1564</strain>
    </source>
</reference>
<organism evidence="2 3">
    <name type="scientific">Coemansia reversa (strain ATCC 12441 / NRRL 1564)</name>
    <dbReference type="NCBI Taxonomy" id="763665"/>
    <lineage>
        <taxon>Eukaryota</taxon>
        <taxon>Fungi</taxon>
        <taxon>Fungi incertae sedis</taxon>
        <taxon>Zoopagomycota</taxon>
        <taxon>Kickxellomycotina</taxon>
        <taxon>Kickxellomycetes</taxon>
        <taxon>Kickxellales</taxon>
        <taxon>Kickxellaceae</taxon>
        <taxon>Coemansia</taxon>
    </lineage>
</organism>